<name>A0AA37FA03_9ARCH</name>
<gene>
    <name evidence="3" type="ORF">GCM10007108_16340</name>
</gene>
<dbReference type="Pfam" id="PF00857">
    <property type="entry name" value="Isochorismatase"/>
    <property type="match status" value="1"/>
</dbReference>
<sequence length="200" mass="22431">MTAMGLESILEPSKTLIVNMNYSMDTFSRIFSKMEVVMALDYLFEKASVKGIPMIYTSGAPHAVHDSEIQEYMDAKRERALRGSAPKSVLDRTFEDRFRYFLPDSKSTLVTVSGFDAFSSPALADAVRASGKRTVLLTGFTTELEVYVTSISALSRNYFSVVVSDATSTYSERVYYEALDLISRSVEVIDTRDLMKIWGE</sequence>
<dbReference type="RefSeq" id="WP_188681753.1">
    <property type="nucleotide sequence ID" value="NZ_BMNY01000003.1"/>
</dbReference>
<keyword evidence="4" id="KW-1185">Reference proteome</keyword>
<protein>
    <recommendedName>
        <fullName evidence="2">Isochorismatase-like domain-containing protein</fullName>
    </recommendedName>
</protein>
<organism evidence="3 4">
    <name type="scientific">Thermogymnomonas acidicola</name>
    <dbReference type="NCBI Taxonomy" id="399579"/>
    <lineage>
        <taxon>Archaea</taxon>
        <taxon>Methanobacteriati</taxon>
        <taxon>Thermoplasmatota</taxon>
        <taxon>Thermoplasmata</taxon>
        <taxon>Thermoplasmatales</taxon>
        <taxon>Thermogymnomonas</taxon>
    </lineage>
</organism>
<feature type="domain" description="Isochorismatase-like" evidence="2">
    <location>
        <begin position="35"/>
        <end position="192"/>
    </location>
</feature>
<dbReference type="PANTHER" id="PTHR43540">
    <property type="entry name" value="PEROXYUREIDOACRYLATE/UREIDOACRYLATE AMIDOHYDROLASE-RELATED"/>
    <property type="match status" value="1"/>
</dbReference>
<reference evidence="3" key="1">
    <citation type="journal article" date="2014" name="Int. J. Syst. Evol. Microbiol.">
        <title>Complete genome sequence of Corynebacterium casei LMG S-19264T (=DSM 44701T), isolated from a smear-ripened cheese.</title>
        <authorList>
            <consortium name="US DOE Joint Genome Institute (JGI-PGF)"/>
            <person name="Walter F."/>
            <person name="Albersmeier A."/>
            <person name="Kalinowski J."/>
            <person name="Ruckert C."/>
        </authorList>
    </citation>
    <scope>NUCLEOTIDE SEQUENCE</scope>
    <source>
        <strain evidence="3">JCM 13583</strain>
    </source>
</reference>
<dbReference type="AlphaFoldDB" id="A0AA37FA03"/>
<dbReference type="InterPro" id="IPR000868">
    <property type="entry name" value="Isochorismatase-like_dom"/>
</dbReference>
<accession>A0AA37FA03</accession>
<evidence type="ECO:0000259" key="2">
    <source>
        <dbReference type="Pfam" id="PF00857"/>
    </source>
</evidence>
<dbReference type="Gene3D" id="3.40.50.850">
    <property type="entry name" value="Isochorismatase-like"/>
    <property type="match status" value="1"/>
</dbReference>
<comment type="caution">
    <text evidence="3">The sequence shown here is derived from an EMBL/GenBank/DDBJ whole genome shotgun (WGS) entry which is preliminary data.</text>
</comment>
<dbReference type="SUPFAM" id="SSF52499">
    <property type="entry name" value="Isochorismatase-like hydrolases"/>
    <property type="match status" value="1"/>
</dbReference>
<dbReference type="Proteomes" id="UP000632195">
    <property type="component" value="Unassembled WGS sequence"/>
</dbReference>
<dbReference type="InterPro" id="IPR050272">
    <property type="entry name" value="Isochorismatase-like_hydrls"/>
</dbReference>
<proteinExistence type="predicted"/>
<reference evidence="3" key="2">
    <citation type="submission" date="2022-09" db="EMBL/GenBank/DDBJ databases">
        <authorList>
            <person name="Sun Q."/>
            <person name="Ohkuma M."/>
        </authorList>
    </citation>
    <scope>NUCLEOTIDE SEQUENCE</scope>
    <source>
        <strain evidence="3">JCM 13583</strain>
    </source>
</reference>
<evidence type="ECO:0000256" key="1">
    <source>
        <dbReference type="ARBA" id="ARBA00022801"/>
    </source>
</evidence>
<dbReference type="GO" id="GO:0016787">
    <property type="term" value="F:hydrolase activity"/>
    <property type="evidence" value="ECO:0007669"/>
    <property type="project" value="UniProtKB-KW"/>
</dbReference>
<dbReference type="EMBL" id="BMNY01000003">
    <property type="protein sequence ID" value="GGM78898.1"/>
    <property type="molecule type" value="Genomic_DNA"/>
</dbReference>
<dbReference type="PANTHER" id="PTHR43540:SF6">
    <property type="entry name" value="ISOCHORISMATASE-LIKE DOMAIN-CONTAINING PROTEIN"/>
    <property type="match status" value="1"/>
</dbReference>
<keyword evidence="1" id="KW-0378">Hydrolase</keyword>
<evidence type="ECO:0000313" key="4">
    <source>
        <dbReference type="Proteomes" id="UP000632195"/>
    </source>
</evidence>
<dbReference type="InterPro" id="IPR036380">
    <property type="entry name" value="Isochorismatase-like_sf"/>
</dbReference>
<evidence type="ECO:0000313" key="3">
    <source>
        <dbReference type="EMBL" id="GGM78898.1"/>
    </source>
</evidence>